<dbReference type="Pfam" id="PF19606">
    <property type="entry name" value="DUF6111"/>
    <property type="match status" value="1"/>
</dbReference>
<dbReference type="EMBL" id="LJYW01000001">
    <property type="protein sequence ID" value="KPL52325.1"/>
    <property type="molecule type" value="Genomic_DNA"/>
</dbReference>
<dbReference type="Proteomes" id="UP000048984">
    <property type="component" value="Unassembled WGS sequence"/>
</dbReference>
<reference evidence="2 3" key="1">
    <citation type="submission" date="2015-09" db="EMBL/GenBank/DDBJ databases">
        <authorList>
            <person name="Jackson K.R."/>
            <person name="Lunt B.L."/>
            <person name="Fisher J.N.B."/>
            <person name="Gardner A.V."/>
            <person name="Bailey M.E."/>
            <person name="Deus L.M."/>
            <person name="Earl A.S."/>
            <person name="Gibby P.D."/>
            <person name="Hartmann K.A."/>
            <person name="Liu J.E."/>
            <person name="Manci A.M."/>
            <person name="Nielsen D.A."/>
            <person name="Solomon M.B."/>
            <person name="Breakwell D.P."/>
            <person name="Burnett S.H."/>
            <person name="Grose J.H."/>
        </authorList>
    </citation>
    <scope>NUCLEOTIDE SEQUENCE [LARGE SCALE GENOMIC DNA]</scope>
    <source>
        <strain evidence="2 3">16</strain>
    </source>
</reference>
<keyword evidence="1" id="KW-0812">Transmembrane</keyword>
<sequence>MLRQVLIELSLFLTPFVIWAAYAKARGQIGEVGILAAAPIVWLVLSGLVLVAIGLAGLAVLDDSGHAGLNGRYIPTHMENGKLVPGRFDTK</sequence>
<reference evidence="2 3" key="2">
    <citation type="submission" date="2015-10" db="EMBL/GenBank/DDBJ databases">
        <title>Draft Genome Sequence of Prosthecomicrobium hirschii ATCC 27832.</title>
        <authorList>
            <person name="Daniel J."/>
            <person name="Givan S.A."/>
            <person name="Brun Y.V."/>
            <person name="Brown P.J."/>
        </authorList>
    </citation>
    <scope>NUCLEOTIDE SEQUENCE [LARGE SCALE GENOMIC DNA]</scope>
    <source>
        <strain evidence="2 3">16</strain>
    </source>
</reference>
<proteinExistence type="predicted"/>
<keyword evidence="1" id="KW-0472">Membrane</keyword>
<evidence type="ECO:0000256" key="1">
    <source>
        <dbReference type="SAM" id="Phobius"/>
    </source>
</evidence>
<organism evidence="2 3">
    <name type="scientific">Prosthecodimorpha hirschii</name>
    <dbReference type="NCBI Taxonomy" id="665126"/>
    <lineage>
        <taxon>Bacteria</taxon>
        <taxon>Pseudomonadati</taxon>
        <taxon>Pseudomonadota</taxon>
        <taxon>Alphaproteobacteria</taxon>
        <taxon>Hyphomicrobiales</taxon>
        <taxon>Ancalomicrobiaceae</taxon>
        <taxon>Prosthecodimorpha</taxon>
    </lineage>
</organism>
<evidence type="ECO:0000313" key="3">
    <source>
        <dbReference type="Proteomes" id="UP000048984"/>
    </source>
</evidence>
<keyword evidence="3" id="KW-1185">Reference proteome</keyword>
<evidence type="ECO:0000313" key="2">
    <source>
        <dbReference type="EMBL" id="KPL52325.1"/>
    </source>
</evidence>
<dbReference type="AlphaFoldDB" id="A0A0P6VZZ4"/>
<protein>
    <submittedName>
        <fullName evidence="2">Uncharacterized protein</fullName>
    </submittedName>
</protein>
<comment type="caution">
    <text evidence="2">The sequence shown here is derived from an EMBL/GenBank/DDBJ whole genome shotgun (WGS) entry which is preliminary data.</text>
</comment>
<name>A0A0P6VZZ4_9HYPH</name>
<dbReference type="OrthoDB" id="7366326at2"/>
<gene>
    <name evidence="2" type="ORF">ABB55_08840</name>
</gene>
<keyword evidence="1" id="KW-1133">Transmembrane helix</keyword>
<accession>A0A0P6VZZ4</accession>
<feature type="transmembrane region" description="Helical" evidence="1">
    <location>
        <begin position="6"/>
        <end position="22"/>
    </location>
</feature>
<dbReference type="STRING" id="665126.ABB55_08840"/>
<dbReference type="InterPro" id="IPR046093">
    <property type="entry name" value="DUF6111"/>
</dbReference>
<feature type="transmembrane region" description="Helical" evidence="1">
    <location>
        <begin position="34"/>
        <end position="61"/>
    </location>
</feature>
<dbReference type="RefSeq" id="WP_054358488.1">
    <property type="nucleotide sequence ID" value="NZ_JAPCYQ010000001.1"/>
</dbReference>